<evidence type="ECO:0000256" key="5">
    <source>
        <dbReference type="PROSITE-ProRule" id="PRU00089"/>
    </source>
</evidence>
<gene>
    <name evidence="8" type="ORF">E0Z10_g7490</name>
</gene>
<evidence type="ECO:0000256" key="4">
    <source>
        <dbReference type="ARBA" id="ARBA00023242"/>
    </source>
</evidence>
<dbReference type="Gene3D" id="1.10.10.10">
    <property type="entry name" value="Winged helix-like DNA-binding domain superfamily/Winged helix DNA-binding domain"/>
    <property type="match status" value="1"/>
</dbReference>
<evidence type="ECO:0000259" key="7">
    <source>
        <dbReference type="PROSITE" id="PS50039"/>
    </source>
</evidence>
<keyword evidence="1" id="KW-0805">Transcription regulation</keyword>
<comment type="subcellular location">
    <subcellularLocation>
        <location evidence="5">Nucleus</location>
    </subcellularLocation>
</comment>
<comment type="caution">
    <text evidence="8">The sequence shown here is derived from an EMBL/GenBank/DDBJ whole genome shotgun (WGS) entry which is preliminary data.</text>
</comment>
<dbReference type="InterPro" id="IPR036388">
    <property type="entry name" value="WH-like_DNA-bd_sf"/>
</dbReference>
<evidence type="ECO:0000313" key="9">
    <source>
        <dbReference type="Proteomes" id="UP000297716"/>
    </source>
</evidence>
<feature type="DNA-binding region" description="Fork-head" evidence="5">
    <location>
        <begin position="110"/>
        <end position="221"/>
    </location>
</feature>
<sequence>MSYPFDFAEYNTKEADNLLQSESFYTTASSSSSPVNWPSVIQQMNHTQFSWDSPGYNMGPYVPLLSSQHPRRVPSPSPEGESQTTNSFQLEEEQEEIEPAEQSAEEEEQKASEPYARLIYKAFMSRKPNYSMSLQEIYQWFRDHTEKATSNGKGWQNSIRHNLSMNAAFSKAESKPSDIYEPAICKDTKKSTEWVLEDWAVTSGVQSTTRYRKGNPARRRGSSTRTSTRRRGGVNNNKNKSIRTRRPVPNHAASTALLSRYIGAASGPSTYSQPLDYNFNPNAFTSNPPNPTDWTGHPTHSVADMPPTSYEMGGYVYNNSMSPVQGPAFSQRELPQDLYQAPDISGAYGGPQHPLETVNPFAWNPAVGGDMSYYSAP</sequence>
<protein>
    <recommendedName>
        <fullName evidence="7">Fork-head domain-containing protein</fullName>
    </recommendedName>
</protein>
<dbReference type="GO" id="GO:0005634">
    <property type="term" value="C:nucleus"/>
    <property type="evidence" value="ECO:0007669"/>
    <property type="project" value="UniProtKB-SubCell"/>
</dbReference>
<dbReference type="GO" id="GO:0000981">
    <property type="term" value="F:DNA-binding transcription factor activity, RNA polymerase II-specific"/>
    <property type="evidence" value="ECO:0007669"/>
    <property type="project" value="TreeGrafter"/>
</dbReference>
<keyword evidence="4 5" id="KW-0539">Nucleus</keyword>
<dbReference type="AlphaFoldDB" id="A0A4Z0YDQ6"/>
<evidence type="ECO:0000256" key="3">
    <source>
        <dbReference type="ARBA" id="ARBA00023163"/>
    </source>
</evidence>
<dbReference type="OrthoDB" id="5954824at2759"/>
<keyword evidence="2 5" id="KW-0238">DNA-binding</keyword>
<organism evidence="8 9">
    <name type="scientific">Xylaria hypoxylon</name>
    <dbReference type="NCBI Taxonomy" id="37992"/>
    <lineage>
        <taxon>Eukaryota</taxon>
        <taxon>Fungi</taxon>
        <taxon>Dikarya</taxon>
        <taxon>Ascomycota</taxon>
        <taxon>Pezizomycotina</taxon>
        <taxon>Sordariomycetes</taxon>
        <taxon>Xylariomycetidae</taxon>
        <taxon>Xylariales</taxon>
        <taxon>Xylariaceae</taxon>
        <taxon>Xylaria</taxon>
    </lineage>
</organism>
<accession>A0A4Z0YDQ6</accession>
<feature type="compositionally biased region" description="Polar residues" evidence="6">
    <location>
        <begin position="80"/>
        <end position="89"/>
    </location>
</feature>
<dbReference type="PANTHER" id="PTHR46078:SF2">
    <property type="entry name" value="FORK-HEAD DOMAIN-CONTAINING PROTEIN"/>
    <property type="match status" value="1"/>
</dbReference>
<evidence type="ECO:0000256" key="1">
    <source>
        <dbReference type="ARBA" id="ARBA00023015"/>
    </source>
</evidence>
<keyword evidence="3" id="KW-0804">Transcription</keyword>
<name>A0A4Z0YDQ6_9PEZI</name>
<dbReference type="SUPFAM" id="SSF46785">
    <property type="entry name" value="Winged helix' DNA-binding domain"/>
    <property type="match status" value="1"/>
</dbReference>
<dbReference type="PANTHER" id="PTHR46078">
    <property type="entry name" value="FORKHEAD BOX PROTEIN J2 FAMILY MEMBER"/>
    <property type="match status" value="1"/>
</dbReference>
<dbReference type="PRINTS" id="PR00053">
    <property type="entry name" value="FORKHEAD"/>
</dbReference>
<dbReference type="SMART" id="SM00339">
    <property type="entry name" value="FH"/>
    <property type="match status" value="1"/>
</dbReference>
<feature type="compositionally biased region" description="Acidic residues" evidence="6">
    <location>
        <begin position="90"/>
        <end position="108"/>
    </location>
</feature>
<reference evidence="8 9" key="1">
    <citation type="submission" date="2019-03" db="EMBL/GenBank/DDBJ databases">
        <title>Draft genome sequence of Xylaria hypoxylon DSM 108379, a ubiquitous saprotrophic-parasitic fungi on hardwood.</title>
        <authorList>
            <person name="Buettner E."/>
            <person name="Leonhardt S."/>
            <person name="Gebauer A.M."/>
            <person name="Liers C."/>
            <person name="Hofrichter M."/>
            <person name="Kellner H."/>
        </authorList>
    </citation>
    <scope>NUCLEOTIDE SEQUENCE [LARGE SCALE GENOMIC DNA]</scope>
    <source>
        <strain evidence="8 9">DSM 108379</strain>
    </source>
</reference>
<keyword evidence="9" id="KW-1185">Reference proteome</keyword>
<dbReference type="PROSITE" id="PS00658">
    <property type="entry name" value="FORK_HEAD_2"/>
    <property type="match status" value="1"/>
</dbReference>
<feature type="domain" description="Fork-head" evidence="7">
    <location>
        <begin position="110"/>
        <end position="221"/>
    </location>
</feature>
<feature type="compositionally biased region" description="Basic residues" evidence="6">
    <location>
        <begin position="210"/>
        <end position="232"/>
    </location>
</feature>
<dbReference type="InterPro" id="IPR045912">
    <property type="entry name" value="FOXJ2/3-like"/>
</dbReference>
<dbReference type="STRING" id="37992.A0A4Z0YDQ6"/>
<dbReference type="InterPro" id="IPR036390">
    <property type="entry name" value="WH_DNA-bd_sf"/>
</dbReference>
<dbReference type="Pfam" id="PF00250">
    <property type="entry name" value="Forkhead"/>
    <property type="match status" value="1"/>
</dbReference>
<dbReference type="PROSITE" id="PS50039">
    <property type="entry name" value="FORK_HEAD_3"/>
    <property type="match status" value="1"/>
</dbReference>
<evidence type="ECO:0000256" key="2">
    <source>
        <dbReference type="ARBA" id="ARBA00023125"/>
    </source>
</evidence>
<feature type="region of interest" description="Disordered" evidence="6">
    <location>
        <begin position="67"/>
        <end position="111"/>
    </location>
</feature>
<proteinExistence type="predicted"/>
<evidence type="ECO:0000256" key="6">
    <source>
        <dbReference type="SAM" id="MobiDB-lite"/>
    </source>
</evidence>
<dbReference type="Proteomes" id="UP000297716">
    <property type="component" value="Unassembled WGS sequence"/>
</dbReference>
<feature type="region of interest" description="Disordered" evidence="6">
    <location>
        <begin position="205"/>
        <end position="251"/>
    </location>
</feature>
<dbReference type="InterPro" id="IPR001766">
    <property type="entry name" value="Fork_head_dom"/>
</dbReference>
<evidence type="ECO:0000313" key="8">
    <source>
        <dbReference type="EMBL" id="TGJ81267.1"/>
    </source>
</evidence>
<dbReference type="GO" id="GO:0000978">
    <property type="term" value="F:RNA polymerase II cis-regulatory region sequence-specific DNA binding"/>
    <property type="evidence" value="ECO:0007669"/>
    <property type="project" value="TreeGrafter"/>
</dbReference>
<dbReference type="EMBL" id="SKBN01000177">
    <property type="protein sequence ID" value="TGJ81267.1"/>
    <property type="molecule type" value="Genomic_DNA"/>
</dbReference>
<dbReference type="InterPro" id="IPR030456">
    <property type="entry name" value="TF_fork_head_CS_2"/>
</dbReference>